<dbReference type="GO" id="GO:0009276">
    <property type="term" value="C:Gram-negative-bacterium-type cell wall"/>
    <property type="evidence" value="ECO:0007669"/>
    <property type="project" value="InterPro"/>
</dbReference>
<evidence type="ECO:0000256" key="12">
    <source>
        <dbReference type="HAMAP-Rule" id="MF_02030"/>
    </source>
</evidence>
<dbReference type="GO" id="GO:0030145">
    <property type="term" value="F:manganese ion binding"/>
    <property type="evidence" value="ECO:0007669"/>
    <property type="project" value="InterPro"/>
</dbReference>
<organism evidence="14 15">
    <name type="scientific">Thioalbus denitrificans</name>
    <dbReference type="NCBI Taxonomy" id="547122"/>
    <lineage>
        <taxon>Bacteria</taxon>
        <taxon>Pseudomonadati</taxon>
        <taxon>Pseudomonadota</taxon>
        <taxon>Gammaproteobacteria</taxon>
        <taxon>Chromatiales</taxon>
        <taxon>Ectothiorhodospiraceae</taxon>
        <taxon>Thioalbus</taxon>
    </lineage>
</organism>
<dbReference type="EMBL" id="QPJY01000002">
    <property type="protein sequence ID" value="RCX32271.1"/>
    <property type="molecule type" value="Genomic_DNA"/>
</dbReference>
<feature type="transmembrane region" description="Helical" evidence="12">
    <location>
        <begin position="12"/>
        <end position="29"/>
    </location>
</feature>
<comment type="caution">
    <text evidence="12">Lacks conserved residue(s) required for the propagation of feature annotation.</text>
</comment>
<dbReference type="Proteomes" id="UP000252707">
    <property type="component" value="Unassembled WGS sequence"/>
</dbReference>
<keyword evidence="3 12" id="KW-0997">Cell inner membrane</keyword>
<dbReference type="GO" id="GO:0000287">
    <property type="term" value="F:magnesium ion binding"/>
    <property type="evidence" value="ECO:0007669"/>
    <property type="project" value="InterPro"/>
</dbReference>
<evidence type="ECO:0000256" key="2">
    <source>
        <dbReference type="ARBA" id="ARBA00022475"/>
    </source>
</evidence>
<evidence type="ECO:0000256" key="8">
    <source>
        <dbReference type="ARBA" id="ARBA00022985"/>
    </source>
</evidence>
<dbReference type="GO" id="GO:0005886">
    <property type="term" value="C:plasma membrane"/>
    <property type="evidence" value="ECO:0007669"/>
    <property type="project" value="UniProtKB-SubCell"/>
</dbReference>
<feature type="transmembrane region" description="Helical" evidence="12">
    <location>
        <begin position="162"/>
        <end position="182"/>
    </location>
</feature>
<comment type="caution">
    <text evidence="14">The sequence shown here is derived from an EMBL/GenBank/DDBJ whole genome shotgun (WGS) entry which is preliminary data.</text>
</comment>
<comment type="cofactor">
    <cofactor evidence="12 13">
        <name>Mg(2+)</name>
        <dbReference type="ChEBI" id="CHEBI:18420"/>
    </cofactor>
</comment>
<comment type="cofactor">
    <cofactor evidence="12">
        <name>Mn(2+)</name>
        <dbReference type="ChEBI" id="CHEBI:29035"/>
    </cofactor>
</comment>
<evidence type="ECO:0000256" key="1">
    <source>
        <dbReference type="ARBA" id="ARBA00004651"/>
    </source>
</evidence>
<dbReference type="PANTHER" id="PTHR22926:SF3">
    <property type="entry name" value="UNDECAPRENYL-PHOSPHATE ALPHA-N-ACETYLGLUCOSAMINYL 1-PHOSPHATE TRANSFERASE"/>
    <property type="match status" value="1"/>
</dbReference>
<sequence>MDVRYMDLLPFAVAFGVTVLLILVLRPLAFRIGLVDEPGGRKDHAHDTPLVGGIALFCGFFFAVLLVDGALAPYKPLFAGGALLLIVGILDDFRELPAWIRFAAQIAAALMMTQWGGVVVEDLGFLLGRDELALGPWAVPFTVFGVVGVINAVNMCDGLDGLAGTLSLLALVFMALAAFAAGDGAHTSLLMILAAAVLGFLAFNYRIPGRRRALVFLGDAGSMFLGFCLAWFLVALTQDPNASIAPVTALWLVAIPLLDTVSLMLRRVMKGRSPFAPDREHFHHILLVAGYSVSRAVLMIAVLSTLLALFGLAGLWSSVDQWVMFYAFAGLFLLYFWGVRHAWRVMRVLPKPGGRQVAGAGQAHGALAQREVE</sequence>
<feature type="binding site" evidence="13">
    <location>
        <position position="219"/>
    </location>
    <ligand>
        <name>Mg(2+)</name>
        <dbReference type="ChEBI" id="CHEBI:18420"/>
    </ligand>
</feature>
<evidence type="ECO:0000256" key="4">
    <source>
        <dbReference type="ARBA" id="ARBA00022676"/>
    </source>
</evidence>
<proteinExistence type="inferred from homology"/>
<dbReference type="EC" id="2.7.8.33" evidence="12"/>
<dbReference type="GO" id="GO:0044038">
    <property type="term" value="P:cell wall macromolecule biosynthetic process"/>
    <property type="evidence" value="ECO:0007669"/>
    <property type="project" value="TreeGrafter"/>
</dbReference>
<dbReference type="PANTHER" id="PTHR22926">
    <property type="entry name" value="PHOSPHO-N-ACETYLMURAMOYL-PENTAPEPTIDE-TRANSFERASE"/>
    <property type="match status" value="1"/>
</dbReference>
<protein>
    <recommendedName>
        <fullName evidence="12">Undecaprenyl-phosphate alpha-N-acetylglucosaminyl 1-phosphate transferase</fullName>
        <ecNumber evidence="12">2.7.8.33</ecNumber>
    </recommendedName>
    <alternativeName>
        <fullName evidence="12">UDP-GlcNAc:undecaprenyl-phosphate GlcNAc-1-phosphate transferase</fullName>
    </alternativeName>
    <alternativeName>
        <fullName evidence="12">Undecaprenyl-phosphate GlcNAc-1-phosphate transferase</fullName>
    </alternativeName>
</protein>
<comment type="subcellular location">
    <subcellularLocation>
        <location evidence="12">Cell inner membrane</location>
        <topology evidence="12">Multi-pass membrane protein</topology>
    </subcellularLocation>
    <subcellularLocation>
        <location evidence="1">Cell membrane</location>
        <topology evidence="1">Multi-pass membrane protein</topology>
    </subcellularLocation>
</comment>
<evidence type="ECO:0000256" key="6">
    <source>
        <dbReference type="ARBA" id="ARBA00022692"/>
    </source>
</evidence>
<evidence type="ECO:0000256" key="13">
    <source>
        <dbReference type="PIRSR" id="PIRSR600715-1"/>
    </source>
</evidence>
<feature type="binding site" evidence="13">
    <location>
        <position position="154"/>
    </location>
    <ligand>
        <name>Mg(2+)</name>
        <dbReference type="ChEBI" id="CHEBI:18420"/>
    </ligand>
</feature>
<name>A0A369CFE2_9GAMM</name>
<feature type="transmembrane region" description="Helical" evidence="12">
    <location>
        <begin position="285"/>
        <end position="316"/>
    </location>
</feature>
<evidence type="ECO:0000256" key="9">
    <source>
        <dbReference type="ARBA" id="ARBA00022989"/>
    </source>
</evidence>
<keyword evidence="15" id="KW-1185">Reference proteome</keyword>
<keyword evidence="6 12" id="KW-0812">Transmembrane</keyword>
<comment type="pathway">
    <text evidence="12">Bacterial outer membrane biogenesis; LPS O-antigen biosynthesis.</text>
</comment>
<feature type="transmembrane region" description="Helical" evidence="12">
    <location>
        <begin position="50"/>
        <end position="67"/>
    </location>
</feature>
<gene>
    <name evidence="12" type="primary">wecA</name>
    <name evidence="14" type="ORF">DFQ59_102633</name>
</gene>
<comment type="catalytic activity">
    <reaction evidence="12">
        <text>di-trans,octa-cis-undecaprenyl phosphate + UDP-N-acetyl-alpha-D-glucosamine = N-acetyl-alpha-D-glucosaminyl-di-trans,octa-cis-undecaprenyl diphosphate + UMP</text>
        <dbReference type="Rhea" id="RHEA:28090"/>
        <dbReference type="ChEBI" id="CHEBI:57705"/>
        <dbReference type="ChEBI" id="CHEBI:57865"/>
        <dbReference type="ChEBI" id="CHEBI:60392"/>
        <dbReference type="ChEBI" id="CHEBI:62959"/>
        <dbReference type="EC" id="2.7.8.33"/>
    </reaction>
</comment>
<dbReference type="Pfam" id="PF00953">
    <property type="entry name" value="Glycos_transf_4"/>
    <property type="match status" value="1"/>
</dbReference>
<dbReference type="OrthoDB" id="9783652at2"/>
<feature type="transmembrane region" description="Helical" evidence="12">
    <location>
        <begin position="188"/>
        <end position="207"/>
    </location>
</feature>
<dbReference type="HAMAP" id="MF_02030">
    <property type="entry name" value="WecA_Gammaproteo"/>
    <property type="match status" value="1"/>
</dbReference>
<evidence type="ECO:0000313" key="15">
    <source>
        <dbReference type="Proteomes" id="UP000252707"/>
    </source>
</evidence>
<feature type="transmembrane region" description="Helical" evidence="12">
    <location>
        <begin position="322"/>
        <end position="339"/>
    </location>
</feature>
<accession>A0A369CFE2</accession>
<reference evidence="14 15" key="1">
    <citation type="submission" date="2018-07" db="EMBL/GenBank/DDBJ databases">
        <title>Genomic Encyclopedia of Type Strains, Phase IV (KMG-IV): sequencing the most valuable type-strain genomes for metagenomic binning, comparative biology and taxonomic classification.</title>
        <authorList>
            <person name="Goeker M."/>
        </authorList>
    </citation>
    <scope>NUCLEOTIDE SEQUENCE [LARGE SCALE GENOMIC DNA]</scope>
    <source>
        <strain evidence="14 15">DSM 26407</strain>
    </source>
</reference>
<dbReference type="RefSeq" id="WP_114279076.1">
    <property type="nucleotide sequence ID" value="NZ_QPJY01000002.1"/>
</dbReference>
<dbReference type="CDD" id="cd06853">
    <property type="entry name" value="GT_WecA_like"/>
    <property type="match status" value="1"/>
</dbReference>
<keyword evidence="2 12" id="KW-1003">Cell membrane</keyword>
<evidence type="ECO:0000256" key="10">
    <source>
        <dbReference type="ARBA" id="ARBA00023136"/>
    </source>
</evidence>
<evidence type="ECO:0000256" key="11">
    <source>
        <dbReference type="ARBA" id="ARBA00023211"/>
    </source>
</evidence>
<keyword evidence="8 12" id="KW-0448">Lipopolysaccharide biosynthesis</keyword>
<dbReference type="GO" id="GO:0036380">
    <property type="term" value="F:UDP-N-acetylglucosamine-undecaprenyl-phosphate N-acetylglucosaminephosphotransferase activity"/>
    <property type="evidence" value="ECO:0007669"/>
    <property type="project" value="UniProtKB-UniRule"/>
</dbReference>
<evidence type="ECO:0000256" key="3">
    <source>
        <dbReference type="ARBA" id="ARBA00022519"/>
    </source>
</evidence>
<keyword evidence="11 12" id="KW-0464">Manganese</keyword>
<dbReference type="InterPro" id="IPR000715">
    <property type="entry name" value="Glycosyl_transferase_4"/>
</dbReference>
<dbReference type="GO" id="GO:0071555">
    <property type="term" value="P:cell wall organization"/>
    <property type="evidence" value="ECO:0007669"/>
    <property type="project" value="TreeGrafter"/>
</dbReference>
<comment type="similarity">
    <text evidence="12">Belongs to the glycosyltransferase 4 family. WecA subfamily.</text>
</comment>
<keyword evidence="10 12" id="KW-0472">Membrane</keyword>
<feature type="transmembrane region" description="Helical" evidence="12">
    <location>
        <begin position="132"/>
        <end position="150"/>
    </location>
</feature>
<feature type="transmembrane region" description="Helical" evidence="12">
    <location>
        <begin position="242"/>
        <end position="265"/>
    </location>
</feature>
<feature type="transmembrane region" description="Helical" evidence="12">
    <location>
        <begin position="214"/>
        <end position="236"/>
    </location>
</feature>
<dbReference type="UniPathway" id="UPA00281"/>
<dbReference type="InterPro" id="IPR012750">
    <property type="entry name" value="ECA_WecA-rel"/>
</dbReference>
<evidence type="ECO:0000256" key="7">
    <source>
        <dbReference type="ARBA" id="ARBA00022842"/>
    </source>
</evidence>
<comment type="function">
    <text evidence="12">Catalyzes the transfer of the GlcNAc-1-phosphate moiety from UDP-GlcNAc onto the carrier lipid undecaprenyl phosphate (C55-P), yielding GlcNAc-pyrophosphoryl-undecaprenyl (GlcNAc-PP-C55).</text>
</comment>
<dbReference type="GO" id="GO:0016757">
    <property type="term" value="F:glycosyltransferase activity"/>
    <property type="evidence" value="ECO:0007669"/>
    <property type="project" value="UniProtKB-KW"/>
</dbReference>
<keyword evidence="9 12" id="KW-1133">Transmembrane helix</keyword>
<evidence type="ECO:0000256" key="5">
    <source>
        <dbReference type="ARBA" id="ARBA00022679"/>
    </source>
</evidence>
<evidence type="ECO:0000313" key="14">
    <source>
        <dbReference type="EMBL" id="RCX32271.1"/>
    </source>
</evidence>
<keyword evidence="5 12" id="KW-0808">Transferase</keyword>
<dbReference type="AlphaFoldDB" id="A0A369CFE2"/>
<dbReference type="GO" id="GO:0009243">
    <property type="term" value="P:O antigen biosynthetic process"/>
    <property type="evidence" value="ECO:0007669"/>
    <property type="project" value="UniProtKB-UniRule"/>
</dbReference>
<keyword evidence="13" id="KW-0479">Metal-binding</keyword>
<keyword evidence="7 12" id="KW-0460">Magnesium</keyword>
<keyword evidence="4 12" id="KW-0328">Glycosyltransferase</keyword>